<accession>A0A919M6B2</accession>
<sequence>MIFAAGVSVAVTGGGPERTLRATVVRCSVSRQKEATVKVELLEILLCT</sequence>
<reference evidence="1" key="1">
    <citation type="submission" date="2021-01" db="EMBL/GenBank/DDBJ databases">
        <title>Whole genome shotgun sequence of Actinoplanes cyaneus NBRC 14990.</title>
        <authorList>
            <person name="Komaki H."/>
            <person name="Tamura T."/>
        </authorList>
    </citation>
    <scope>NUCLEOTIDE SEQUENCE</scope>
    <source>
        <strain evidence="1">NBRC 14990</strain>
    </source>
</reference>
<evidence type="ECO:0000313" key="1">
    <source>
        <dbReference type="EMBL" id="GID66083.1"/>
    </source>
</evidence>
<name>A0A919M6B2_9ACTN</name>
<proteinExistence type="predicted"/>
<protein>
    <submittedName>
        <fullName evidence="1">Uncharacterized protein</fullName>
    </submittedName>
</protein>
<organism evidence="1 2">
    <name type="scientific">Actinoplanes cyaneus</name>
    <dbReference type="NCBI Taxonomy" id="52696"/>
    <lineage>
        <taxon>Bacteria</taxon>
        <taxon>Bacillati</taxon>
        <taxon>Actinomycetota</taxon>
        <taxon>Actinomycetes</taxon>
        <taxon>Micromonosporales</taxon>
        <taxon>Micromonosporaceae</taxon>
        <taxon>Actinoplanes</taxon>
    </lineage>
</organism>
<dbReference type="EMBL" id="BOMH01000028">
    <property type="protein sequence ID" value="GID66083.1"/>
    <property type="molecule type" value="Genomic_DNA"/>
</dbReference>
<gene>
    <name evidence="1" type="ORF">Acy02nite_39640</name>
</gene>
<dbReference type="Proteomes" id="UP000619479">
    <property type="component" value="Unassembled WGS sequence"/>
</dbReference>
<comment type="caution">
    <text evidence="1">The sequence shown here is derived from an EMBL/GenBank/DDBJ whole genome shotgun (WGS) entry which is preliminary data.</text>
</comment>
<keyword evidence="2" id="KW-1185">Reference proteome</keyword>
<dbReference type="AlphaFoldDB" id="A0A919M6B2"/>
<evidence type="ECO:0000313" key="2">
    <source>
        <dbReference type="Proteomes" id="UP000619479"/>
    </source>
</evidence>